<dbReference type="Proteomes" id="UP000265040">
    <property type="component" value="Chromosome 9"/>
</dbReference>
<reference evidence="7" key="3">
    <citation type="submission" date="2025-09" db="UniProtKB">
        <authorList>
            <consortium name="Ensembl"/>
        </authorList>
    </citation>
    <scope>IDENTIFICATION</scope>
</reference>
<dbReference type="GO" id="GO:0004842">
    <property type="term" value="F:ubiquitin-protein transferase activity"/>
    <property type="evidence" value="ECO:0007669"/>
    <property type="project" value="TreeGrafter"/>
</dbReference>
<dbReference type="PANTHER" id="PTHR15727:SF3">
    <property type="entry name" value="RING FINGER PROTEIN 214"/>
    <property type="match status" value="1"/>
</dbReference>
<reference evidence="7" key="1">
    <citation type="submission" date="2021-04" db="EMBL/GenBank/DDBJ databases">
        <authorList>
            <consortium name="Wellcome Sanger Institute Data Sharing"/>
        </authorList>
    </citation>
    <scope>NUCLEOTIDE SEQUENCE [LARGE SCALE GENOMIC DNA]</scope>
</reference>
<evidence type="ECO:0000313" key="7">
    <source>
        <dbReference type="Ensembl" id="ENSATEP00000016452.2"/>
    </source>
</evidence>
<sequence>MTEELGVNTEADWESQVEKMLEYSSSLTEQYDSLMKRQGEEEVSHEKRVQQLQKKKEETTRQHQVRPTQTHKLEENERKLAALTAEQSEEQQKWQEELEELRQEMEQVRREAQEAELTALQDEIAAVEKQRDVQYLNALRVEFPQQYPHERREWEKKEGLVQRNKVELQSRFQDVLQQLQNGRDLESLPRINVPSLPQVPTFQPEHPPQPQLQAHVRPPVRVTPTPSLSPSPPFQPVHPVVPSPPPPAVAAVAASAAPTGKLDKVLEKLKMKFPQCDRAQLTSLLQQVKSSRGTLAGMTMEEVIEQVGFKLAQNERRAAAPPSGGHAAGMRKLCLMCQKHVDPETRHPLGCSHIIHKDCIRVWLQASKNNSCPFCPAK</sequence>
<accession>A0A3Q1I4T5</accession>
<feature type="region of interest" description="Disordered" evidence="5">
    <location>
        <begin position="186"/>
        <end position="213"/>
    </location>
</feature>
<dbReference type="Ensembl" id="ENSATET00000016732.2">
    <property type="protein sequence ID" value="ENSATEP00000016452.2"/>
    <property type="gene ID" value="ENSATEG00000011454.3"/>
</dbReference>
<dbReference type="AlphaFoldDB" id="A0A3Q1I4T5"/>
<feature type="domain" description="RING-type" evidence="6">
    <location>
        <begin position="334"/>
        <end position="375"/>
    </location>
</feature>
<proteinExistence type="predicted"/>
<keyword evidence="8" id="KW-1185">Reference proteome</keyword>
<dbReference type="Gene3D" id="3.30.40.10">
    <property type="entry name" value="Zinc/RING finger domain, C3HC4 (zinc finger)"/>
    <property type="match status" value="1"/>
</dbReference>
<evidence type="ECO:0000256" key="2">
    <source>
        <dbReference type="ARBA" id="ARBA00022771"/>
    </source>
</evidence>
<dbReference type="InterPro" id="IPR056870">
    <property type="entry name" value="TTC3/DZIP3/RBM44-like_helical"/>
</dbReference>
<dbReference type="InterPro" id="IPR001841">
    <property type="entry name" value="Znf_RING"/>
</dbReference>
<feature type="compositionally biased region" description="Basic and acidic residues" evidence="5">
    <location>
        <begin position="34"/>
        <end position="61"/>
    </location>
</feature>
<protein>
    <recommendedName>
        <fullName evidence="6">RING-type domain-containing protein</fullName>
    </recommendedName>
</protein>
<reference evidence="7" key="2">
    <citation type="submission" date="2025-08" db="UniProtKB">
        <authorList>
            <consortium name="Ensembl"/>
        </authorList>
    </citation>
    <scope>IDENTIFICATION</scope>
</reference>
<evidence type="ECO:0000313" key="8">
    <source>
        <dbReference type="Proteomes" id="UP000265040"/>
    </source>
</evidence>
<evidence type="ECO:0000256" key="5">
    <source>
        <dbReference type="SAM" id="MobiDB-lite"/>
    </source>
</evidence>
<keyword evidence="3" id="KW-0862">Zinc</keyword>
<organism evidence="7 8">
    <name type="scientific">Anabas testudineus</name>
    <name type="common">Climbing perch</name>
    <name type="synonym">Anthias testudineus</name>
    <dbReference type="NCBI Taxonomy" id="64144"/>
    <lineage>
        <taxon>Eukaryota</taxon>
        <taxon>Metazoa</taxon>
        <taxon>Chordata</taxon>
        <taxon>Craniata</taxon>
        <taxon>Vertebrata</taxon>
        <taxon>Euteleostomi</taxon>
        <taxon>Actinopterygii</taxon>
        <taxon>Neopterygii</taxon>
        <taxon>Teleostei</taxon>
        <taxon>Neoteleostei</taxon>
        <taxon>Acanthomorphata</taxon>
        <taxon>Anabantaria</taxon>
        <taxon>Anabantiformes</taxon>
        <taxon>Anabantoidei</taxon>
        <taxon>Anabantidae</taxon>
        <taxon>Anabas</taxon>
    </lineage>
</organism>
<evidence type="ECO:0000256" key="3">
    <source>
        <dbReference type="ARBA" id="ARBA00022833"/>
    </source>
</evidence>
<dbReference type="PANTHER" id="PTHR15727">
    <property type="entry name" value="RING FINGER PROTEIN 214"/>
    <property type="match status" value="1"/>
</dbReference>
<evidence type="ECO:0000256" key="4">
    <source>
        <dbReference type="PROSITE-ProRule" id="PRU00175"/>
    </source>
</evidence>
<name>A0A3Q1I4T5_ANATE</name>
<gene>
    <name evidence="7" type="primary">RBM33</name>
</gene>
<dbReference type="GeneTree" id="ENSGT00940000159470"/>
<dbReference type="PROSITE" id="PS50089">
    <property type="entry name" value="ZF_RING_2"/>
    <property type="match status" value="1"/>
</dbReference>
<feature type="region of interest" description="Disordered" evidence="5">
    <location>
        <begin position="32"/>
        <end position="76"/>
    </location>
</feature>
<dbReference type="SUPFAM" id="SSF57850">
    <property type="entry name" value="RING/U-box"/>
    <property type="match status" value="1"/>
</dbReference>
<dbReference type="Pfam" id="PF24905">
    <property type="entry name" value="TTC3_9th"/>
    <property type="match status" value="1"/>
</dbReference>
<dbReference type="InterPro" id="IPR013083">
    <property type="entry name" value="Znf_RING/FYVE/PHD"/>
</dbReference>
<dbReference type="Pfam" id="PF13639">
    <property type="entry name" value="zf-RING_2"/>
    <property type="match status" value="1"/>
</dbReference>
<evidence type="ECO:0000259" key="6">
    <source>
        <dbReference type="PROSITE" id="PS50089"/>
    </source>
</evidence>
<keyword evidence="2 4" id="KW-0863">Zinc-finger</keyword>
<dbReference type="GO" id="GO:0008270">
    <property type="term" value="F:zinc ion binding"/>
    <property type="evidence" value="ECO:0007669"/>
    <property type="project" value="UniProtKB-KW"/>
</dbReference>
<evidence type="ECO:0000256" key="1">
    <source>
        <dbReference type="ARBA" id="ARBA00022723"/>
    </source>
</evidence>
<keyword evidence="1" id="KW-0479">Metal-binding</keyword>